<evidence type="ECO:0000313" key="2">
    <source>
        <dbReference type="Proteomes" id="UP001151760"/>
    </source>
</evidence>
<evidence type="ECO:0000313" key="1">
    <source>
        <dbReference type="EMBL" id="GJT01517.1"/>
    </source>
</evidence>
<reference evidence="1" key="1">
    <citation type="journal article" date="2022" name="Int. J. Mol. Sci.">
        <title>Draft Genome of Tanacetum Coccineum: Genomic Comparison of Closely Related Tanacetum-Family Plants.</title>
        <authorList>
            <person name="Yamashiro T."/>
            <person name="Shiraishi A."/>
            <person name="Nakayama K."/>
            <person name="Satake H."/>
        </authorList>
    </citation>
    <scope>NUCLEOTIDE SEQUENCE</scope>
</reference>
<gene>
    <name evidence="1" type="ORF">Tco_0822686</name>
</gene>
<proteinExistence type="predicted"/>
<protein>
    <submittedName>
        <fullName evidence="1">Uncharacterized protein</fullName>
    </submittedName>
</protein>
<reference evidence="1" key="2">
    <citation type="submission" date="2022-01" db="EMBL/GenBank/DDBJ databases">
        <authorList>
            <person name="Yamashiro T."/>
            <person name="Shiraishi A."/>
            <person name="Satake H."/>
            <person name="Nakayama K."/>
        </authorList>
    </citation>
    <scope>NUCLEOTIDE SEQUENCE</scope>
</reference>
<comment type="caution">
    <text evidence="1">The sequence shown here is derived from an EMBL/GenBank/DDBJ whole genome shotgun (WGS) entry which is preliminary data.</text>
</comment>
<organism evidence="1 2">
    <name type="scientific">Tanacetum coccineum</name>
    <dbReference type="NCBI Taxonomy" id="301880"/>
    <lineage>
        <taxon>Eukaryota</taxon>
        <taxon>Viridiplantae</taxon>
        <taxon>Streptophyta</taxon>
        <taxon>Embryophyta</taxon>
        <taxon>Tracheophyta</taxon>
        <taxon>Spermatophyta</taxon>
        <taxon>Magnoliopsida</taxon>
        <taxon>eudicotyledons</taxon>
        <taxon>Gunneridae</taxon>
        <taxon>Pentapetalae</taxon>
        <taxon>asterids</taxon>
        <taxon>campanulids</taxon>
        <taxon>Asterales</taxon>
        <taxon>Asteraceae</taxon>
        <taxon>Asteroideae</taxon>
        <taxon>Anthemideae</taxon>
        <taxon>Anthemidinae</taxon>
        <taxon>Tanacetum</taxon>
    </lineage>
</organism>
<name>A0ABQ5AID1_9ASTR</name>
<accession>A0ABQ5AID1</accession>
<dbReference type="EMBL" id="BQNB010012277">
    <property type="protein sequence ID" value="GJT01517.1"/>
    <property type="molecule type" value="Genomic_DNA"/>
</dbReference>
<keyword evidence="2" id="KW-1185">Reference proteome</keyword>
<sequence>MNYNTLLTHSIHSGTVIDWAFLSKQGLERELACEVFARFEFRAFTSRTNPKHVGIRFRLRGEQRENHRSDIGWRTDVPVERVRWTWWPRLETWWPSLRGVGAARCLEDGHERCQGEVRARFGKGDKEGSFS</sequence>
<dbReference type="Proteomes" id="UP001151760">
    <property type="component" value="Unassembled WGS sequence"/>
</dbReference>